<evidence type="ECO:0000256" key="9">
    <source>
        <dbReference type="HAMAP-Rule" id="MF_01969"/>
    </source>
</evidence>
<gene>
    <name evidence="9 10" type="primary">kynB</name>
    <name evidence="10" type="ORF">D4T97_002460</name>
</gene>
<comment type="pathway">
    <text evidence="8 9">Amino-acid degradation; L-tryptophan degradation via kynurenine pathway; L-kynurenine from L-tryptophan: step 2/2.</text>
</comment>
<keyword evidence="5 9" id="KW-0862">Zinc</keyword>
<feature type="binding site" evidence="9">
    <location>
        <position position="25"/>
    </location>
    <ligand>
        <name>substrate</name>
    </ligand>
</feature>
<evidence type="ECO:0000313" key="11">
    <source>
        <dbReference type="Proteomes" id="UP000287156"/>
    </source>
</evidence>
<evidence type="ECO:0000256" key="8">
    <source>
        <dbReference type="ARBA" id="ARBA00060547"/>
    </source>
</evidence>
<proteinExistence type="inferred from homology"/>
<dbReference type="Proteomes" id="UP000287156">
    <property type="component" value="Unassembled WGS sequence"/>
</dbReference>
<dbReference type="InterPro" id="IPR017484">
    <property type="entry name" value="Kynurenine_formamidase_bac"/>
</dbReference>
<comment type="subunit">
    <text evidence="2 9">Homodimer.</text>
</comment>
<feature type="binding site" evidence="9">
    <location>
        <position position="59"/>
    </location>
    <ligand>
        <name>Zn(2+)</name>
        <dbReference type="ChEBI" id="CHEBI:29105"/>
        <label>1</label>
    </ligand>
</feature>
<dbReference type="GO" id="GO:0004061">
    <property type="term" value="F:arylformamidase activity"/>
    <property type="evidence" value="ECO:0007669"/>
    <property type="project" value="UniProtKB-UniRule"/>
</dbReference>
<keyword evidence="4 9" id="KW-0378">Hydrolase</keyword>
<evidence type="ECO:0000313" key="10">
    <source>
        <dbReference type="EMBL" id="RST77370.1"/>
    </source>
</evidence>
<dbReference type="GO" id="GO:0008270">
    <property type="term" value="F:zinc ion binding"/>
    <property type="evidence" value="ECO:0007669"/>
    <property type="project" value="UniProtKB-UniRule"/>
</dbReference>
<evidence type="ECO:0000256" key="5">
    <source>
        <dbReference type="ARBA" id="ARBA00022833"/>
    </source>
</evidence>
<dbReference type="OrthoDB" id="9796085at2"/>
<dbReference type="InterPro" id="IPR037175">
    <property type="entry name" value="KFase_sf"/>
</dbReference>
<dbReference type="PANTHER" id="PTHR31118:SF32">
    <property type="entry name" value="KYNURENINE FORMAMIDASE"/>
    <property type="match status" value="1"/>
</dbReference>
<dbReference type="HAMAP" id="MF_01969">
    <property type="entry name" value="KynB"/>
    <property type="match status" value="1"/>
</dbReference>
<feature type="binding site" evidence="9">
    <location>
        <position position="61"/>
    </location>
    <ligand>
        <name>Zn(2+)</name>
        <dbReference type="ChEBI" id="CHEBI:29105"/>
        <label>1</label>
    </ligand>
</feature>
<dbReference type="UniPathway" id="UPA00333">
    <property type="reaction ID" value="UER00454"/>
</dbReference>
<comment type="cofactor">
    <cofactor evidence="9">
        <name>Zn(2+)</name>
        <dbReference type="ChEBI" id="CHEBI:29105"/>
    </cofactor>
    <text evidence="9">Binds 2 zinc ions per subunit.</text>
</comment>
<dbReference type="InterPro" id="IPR007325">
    <property type="entry name" value="KFase/CYL"/>
</dbReference>
<feature type="binding site" evidence="9">
    <location>
        <position position="178"/>
    </location>
    <ligand>
        <name>Zn(2+)</name>
        <dbReference type="ChEBI" id="CHEBI:29105"/>
        <label>1</label>
    </ligand>
</feature>
<feature type="binding site" evidence="9">
    <location>
        <position position="61"/>
    </location>
    <ligand>
        <name>Zn(2+)</name>
        <dbReference type="ChEBI" id="CHEBI:29105"/>
        <label>2</label>
    </ligand>
</feature>
<keyword evidence="6 9" id="KW-0823">Tryptophan catabolism</keyword>
<name>A0A429Y7I0_9BACI</name>
<dbReference type="GO" id="GO:0019441">
    <property type="term" value="P:L-tryptophan catabolic process to kynurenine"/>
    <property type="evidence" value="ECO:0007669"/>
    <property type="project" value="UniProtKB-UniRule"/>
</dbReference>
<feature type="binding site" evidence="9">
    <location>
        <position position="178"/>
    </location>
    <ligand>
        <name>Zn(2+)</name>
        <dbReference type="ChEBI" id="CHEBI:29105"/>
        <label>2</label>
    </ligand>
</feature>
<feature type="binding site" evidence="9">
    <location>
        <position position="55"/>
    </location>
    <ligand>
        <name>Zn(2+)</name>
        <dbReference type="ChEBI" id="CHEBI:29105"/>
        <label>1</label>
    </ligand>
</feature>
<dbReference type="Pfam" id="PF04199">
    <property type="entry name" value="Cyclase"/>
    <property type="match status" value="1"/>
</dbReference>
<evidence type="ECO:0000256" key="6">
    <source>
        <dbReference type="ARBA" id="ARBA00023079"/>
    </source>
</evidence>
<organism evidence="10 11">
    <name type="scientific">Siminovitchia acidinfaciens</name>
    <dbReference type="NCBI Taxonomy" id="2321395"/>
    <lineage>
        <taxon>Bacteria</taxon>
        <taxon>Bacillati</taxon>
        <taxon>Bacillota</taxon>
        <taxon>Bacilli</taxon>
        <taxon>Bacillales</taxon>
        <taxon>Bacillaceae</taxon>
        <taxon>Siminovitchia</taxon>
    </lineage>
</organism>
<accession>A0A429Y7I0</accession>
<comment type="catalytic activity">
    <reaction evidence="7 9">
        <text>N-formyl-L-kynurenine + H2O = L-kynurenine + formate + H(+)</text>
        <dbReference type="Rhea" id="RHEA:13009"/>
        <dbReference type="ChEBI" id="CHEBI:15377"/>
        <dbReference type="ChEBI" id="CHEBI:15378"/>
        <dbReference type="ChEBI" id="CHEBI:15740"/>
        <dbReference type="ChEBI" id="CHEBI:57959"/>
        <dbReference type="ChEBI" id="CHEBI:58629"/>
        <dbReference type="EC" id="3.5.1.9"/>
    </reaction>
</comment>
<comment type="function">
    <text evidence="1 9">Catalyzes the hydrolysis of N-formyl-L-kynurenine to L-kynurenine, the second step in the kynurenine pathway of tryptophan degradation.</text>
</comment>
<dbReference type="GO" id="GO:0004328">
    <property type="term" value="F:formamidase activity"/>
    <property type="evidence" value="ECO:0007669"/>
    <property type="project" value="InterPro"/>
</dbReference>
<dbReference type="SUPFAM" id="SSF102198">
    <property type="entry name" value="Putative cyclase"/>
    <property type="match status" value="1"/>
</dbReference>
<dbReference type="EMBL" id="QYTV02000001">
    <property type="protein sequence ID" value="RST77370.1"/>
    <property type="molecule type" value="Genomic_DNA"/>
</dbReference>
<comment type="caution">
    <text evidence="10">The sequence shown here is derived from an EMBL/GenBank/DDBJ whole genome shotgun (WGS) entry which is preliminary data.</text>
</comment>
<dbReference type="AlphaFoldDB" id="A0A429Y7I0"/>
<dbReference type="Gene3D" id="3.50.30.50">
    <property type="entry name" value="Putative cyclase"/>
    <property type="match status" value="1"/>
</dbReference>
<keyword evidence="3 9" id="KW-0479">Metal-binding</keyword>
<dbReference type="EC" id="3.5.1.9" evidence="9"/>
<sequence>MVVRILDEHKLIDISQPLTNDIGVWPGDTPFNFKLSFTKEQTGSVNIGQITTSVHTGTHIDAPYHFDEHGEKVHELDVNIYVGPARVVDVTGCEMVGREELERFDLEGVERLLLKTSDGRDLSQFPEKFTTFRENIGPFLKEKGIRLLGTDGPSVDAVDSKTMDAHHSLNDNGVYILENIVLSEVEPGDYELIALPLAIEGADGSPVRAVLRQLG</sequence>
<evidence type="ECO:0000256" key="1">
    <source>
        <dbReference type="ARBA" id="ARBA00002204"/>
    </source>
</evidence>
<dbReference type="FunFam" id="3.50.30.50:FF:000001">
    <property type="entry name" value="Kynurenine formamidase"/>
    <property type="match status" value="1"/>
</dbReference>
<feature type="binding site" evidence="9">
    <location>
        <position position="166"/>
    </location>
    <ligand>
        <name>Zn(2+)</name>
        <dbReference type="ChEBI" id="CHEBI:29105"/>
        <label>2</label>
    </ligand>
</feature>
<evidence type="ECO:0000256" key="7">
    <source>
        <dbReference type="ARBA" id="ARBA00048496"/>
    </source>
</evidence>
<keyword evidence="11" id="KW-1185">Reference proteome</keyword>
<evidence type="ECO:0000256" key="2">
    <source>
        <dbReference type="ARBA" id="ARBA00011738"/>
    </source>
</evidence>
<comment type="similarity">
    <text evidence="9">Belongs to the Cyclase 1 superfamily. KynB family.</text>
</comment>
<dbReference type="NCBIfam" id="TIGR03035">
    <property type="entry name" value="trp_arylform"/>
    <property type="match status" value="1"/>
</dbReference>
<dbReference type="PANTHER" id="PTHR31118">
    <property type="entry name" value="CYCLASE-LIKE PROTEIN 2"/>
    <property type="match status" value="1"/>
</dbReference>
<feature type="active site" description="Proton donor/acceptor" evidence="9">
    <location>
        <position position="65"/>
    </location>
</feature>
<protein>
    <recommendedName>
        <fullName evidence="9">Kynurenine formamidase</fullName>
        <shortName evidence="9">KFA</shortName>
        <shortName evidence="9">KFase</shortName>
        <ecNumber evidence="9">3.5.1.9</ecNumber>
    </recommendedName>
    <alternativeName>
        <fullName evidence="9">Arylformamidase</fullName>
    </alternativeName>
    <alternativeName>
        <fullName evidence="9">N-formylkynurenine formamidase</fullName>
        <shortName evidence="9">FKF</shortName>
    </alternativeName>
</protein>
<evidence type="ECO:0000256" key="3">
    <source>
        <dbReference type="ARBA" id="ARBA00022723"/>
    </source>
</evidence>
<evidence type="ECO:0000256" key="4">
    <source>
        <dbReference type="ARBA" id="ARBA00022801"/>
    </source>
</evidence>
<reference evidence="10" key="1">
    <citation type="submission" date="2018-12" db="EMBL/GenBank/DDBJ databases">
        <authorList>
            <person name="Sun L."/>
            <person name="Chen Z."/>
        </authorList>
    </citation>
    <scope>NUCLEOTIDE SEQUENCE [LARGE SCALE GENOMIC DNA]</scope>
    <source>
        <strain evidence="10">3-2-2</strain>
    </source>
</reference>